<dbReference type="Pfam" id="PF26129">
    <property type="entry name" value="Vwde"/>
    <property type="match status" value="1"/>
</dbReference>
<organism evidence="7 8">
    <name type="scientific">Mya arenaria</name>
    <name type="common">Soft-shell clam</name>
    <dbReference type="NCBI Taxonomy" id="6604"/>
    <lineage>
        <taxon>Eukaryota</taxon>
        <taxon>Metazoa</taxon>
        <taxon>Spiralia</taxon>
        <taxon>Lophotrochozoa</taxon>
        <taxon>Mollusca</taxon>
        <taxon>Bivalvia</taxon>
        <taxon>Autobranchia</taxon>
        <taxon>Heteroconchia</taxon>
        <taxon>Euheterodonta</taxon>
        <taxon>Imparidentia</taxon>
        <taxon>Neoheterodontei</taxon>
        <taxon>Myida</taxon>
        <taxon>Myoidea</taxon>
        <taxon>Myidae</taxon>
        <taxon>Mya</taxon>
    </lineage>
</organism>
<evidence type="ECO:0000256" key="4">
    <source>
        <dbReference type="PROSITE-ProRule" id="PRU00302"/>
    </source>
</evidence>
<dbReference type="InterPro" id="IPR058727">
    <property type="entry name" value="Helical_Vwde"/>
</dbReference>
<dbReference type="InterPro" id="IPR035976">
    <property type="entry name" value="Sushi/SCR/CCP_sf"/>
</dbReference>
<evidence type="ECO:0000259" key="6">
    <source>
        <dbReference type="PROSITE" id="PS50923"/>
    </source>
</evidence>
<evidence type="ECO:0000256" key="3">
    <source>
        <dbReference type="ARBA" id="ARBA00023157"/>
    </source>
</evidence>
<accession>A0ABY7G5F5</accession>
<dbReference type="Gene3D" id="2.10.70.10">
    <property type="entry name" value="Complement Module, domain 1"/>
    <property type="match status" value="4"/>
</dbReference>
<sequence length="894" mass="99943">MTEAQVQYYMYLLNTLYLYDLVPRAVLYTSALSVFDVTKRIVYTDINPQSETCKPVVYKNFQKKTIIIGVVLFITVVALACAILFGIRNARHSSNGDTSAAQNCSGLDRPFNGDVTYSNGTNIGSTAVFACALGYELVGPNLKNCLESGQWVPQIVVACKRRECGLPKHLNNGQIAFLGTFFGDSVSYQCNVGYTLQGPGVKTCTDKTKWEPVQPNKCEIQECGRPQEIINGYMQFSSGTVFGSSVTFRCQNGYTLVGTHEKKCSSEGIWEPEEETQCIVYDCDNLNDLRDGKIVYTKGNLFGSYAFFRCNPGYELVILSSDSSILQHKQCYSNNDPHMKTFDGIDVPVFCNCGVMISSGRDIFVVNNCDGNGIWDVRFRSCVDGVLNNRVNKISIYHFQVSLQSGTIVDLSLQEKFVNVAVFPSLADVYNTEGLCGRFDGDSVNDRYKRPGSLERNPMLSWKLLEHEDLFGEKYILENVNEPLKRCSCNTEGPGLNSCSHGSAKLCQFEPSFTQSCNVASRKRRSTLKHRIGDYHGPFGVCSLKRNTGTGPLAKRLEKRSSLQIENYDHIRARDQCLKVINTTAFRLCEQVPGMNIDTFIGDCVLDVVNTNNVEWALIHLELIKQKCLFDVKVKRLPPQSAMENLTLVMNDTFIDNTDNQTLAVQEASTEEFLKEIMDASCPLECNQRGLCNKGKCVCETGFTGVDCTTKTYLPPEIHGLPDDGLCDFRNTGTIISTEHVFLTGAKLNTFMEAECGVNTRSLKKREVEGTDELGYCVRNGKCYTDKDIFNCRKCIIHEDGTYDWETTEGCGEQKTTIINHYGTVDDGANFDRILNIVAVVIASLGVIVETAIILRDRWGRRKNQETPHTPYVDGYEMPNTRSPLTLSHRKPWA</sequence>
<name>A0ABY7G5F5_MYAAR</name>
<dbReference type="PANTHER" id="PTHR45656:SF4">
    <property type="entry name" value="PROTEIN CBR-CLEC-78"/>
    <property type="match status" value="1"/>
</dbReference>
<dbReference type="PANTHER" id="PTHR45656">
    <property type="entry name" value="PROTEIN CBR-CLEC-78"/>
    <property type="match status" value="1"/>
</dbReference>
<dbReference type="SUPFAM" id="SSF57535">
    <property type="entry name" value="Complement control module/SCR domain"/>
    <property type="match status" value="4"/>
</dbReference>
<dbReference type="PROSITE" id="PS50923">
    <property type="entry name" value="SUSHI"/>
    <property type="match status" value="3"/>
</dbReference>
<dbReference type="Proteomes" id="UP001164746">
    <property type="component" value="Chromosome 15"/>
</dbReference>
<keyword evidence="8" id="KW-1185">Reference proteome</keyword>
<dbReference type="InterPro" id="IPR051277">
    <property type="entry name" value="SEZ6_CSMD_C4BPB_Regulators"/>
</dbReference>
<dbReference type="Pfam" id="PF00084">
    <property type="entry name" value="Sushi"/>
    <property type="match status" value="3"/>
</dbReference>
<feature type="domain" description="Sushi" evidence="6">
    <location>
        <begin position="102"/>
        <end position="161"/>
    </location>
</feature>
<keyword evidence="2" id="KW-0677">Repeat</keyword>
<keyword evidence="5" id="KW-1133">Transmembrane helix</keyword>
<evidence type="ECO:0000256" key="1">
    <source>
        <dbReference type="ARBA" id="ARBA00022729"/>
    </source>
</evidence>
<dbReference type="Gene3D" id="2.10.25.10">
    <property type="entry name" value="Laminin"/>
    <property type="match status" value="1"/>
</dbReference>
<protein>
    <submittedName>
        <fullName evidence="7">SVEP1-like protein</fullName>
    </submittedName>
</protein>
<keyword evidence="5" id="KW-0812">Transmembrane</keyword>
<reference evidence="7" key="1">
    <citation type="submission" date="2022-11" db="EMBL/GenBank/DDBJ databases">
        <title>Centuries of genome instability and evolution in soft-shell clam transmissible cancer (bioRxiv).</title>
        <authorList>
            <person name="Hart S.F.M."/>
            <person name="Yonemitsu M.A."/>
            <person name="Giersch R.M."/>
            <person name="Beal B.F."/>
            <person name="Arriagada G."/>
            <person name="Davis B.W."/>
            <person name="Ostrander E.A."/>
            <person name="Goff S.P."/>
            <person name="Metzger M.J."/>
        </authorList>
    </citation>
    <scope>NUCLEOTIDE SEQUENCE</scope>
    <source>
        <strain evidence="7">MELC-2E11</strain>
        <tissue evidence="7">Siphon/mantle</tissue>
    </source>
</reference>
<proteinExistence type="predicted"/>
<dbReference type="InterPro" id="IPR000436">
    <property type="entry name" value="Sushi_SCR_CCP_dom"/>
</dbReference>
<evidence type="ECO:0000256" key="5">
    <source>
        <dbReference type="SAM" id="Phobius"/>
    </source>
</evidence>
<feature type="domain" description="Sushi" evidence="6">
    <location>
        <begin position="162"/>
        <end position="220"/>
    </location>
</feature>
<gene>
    <name evidence="7" type="ORF">MAR_014443</name>
</gene>
<keyword evidence="5" id="KW-0472">Membrane</keyword>
<feature type="transmembrane region" description="Helical" evidence="5">
    <location>
        <begin position="834"/>
        <end position="855"/>
    </location>
</feature>
<dbReference type="EMBL" id="CP111026">
    <property type="protein sequence ID" value="WAR28739.1"/>
    <property type="molecule type" value="Genomic_DNA"/>
</dbReference>
<feature type="domain" description="Sushi" evidence="6">
    <location>
        <begin position="221"/>
        <end position="280"/>
    </location>
</feature>
<evidence type="ECO:0000256" key="2">
    <source>
        <dbReference type="ARBA" id="ARBA00022737"/>
    </source>
</evidence>
<feature type="transmembrane region" description="Helical" evidence="5">
    <location>
        <begin position="66"/>
        <end position="87"/>
    </location>
</feature>
<dbReference type="SMART" id="SM00032">
    <property type="entry name" value="CCP"/>
    <property type="match status" value="4"/>
</dbReference>
<comment type="caution">
    <text evidence="4">Lacks conserved residue(s) required for the propagation of feature annotation.</text>
</comment>
<evidence type="ECO:0000313" key="7">
    <source>
        <dbReference type="EMBL" id="WAR28739.1"/>
    </source>
</evidence>
<keyword evidence="3" id="KW-1015">Disulfide bond</keyword>
<dbReference type="CDD" id="cd00033">
    <property type="entry name" value="CCP"/>
    <property type="match status" value="4"/>
</dbReference>
<keyword evidence="1" id="KW-0732">Signal</keyword>
<keyword evidence="4" id="KW-0768">Sushi</keyword>
<evidence type="ECO:0000313" key="8">
    <source>
        <dbReference type="Proteomes" id="UP001164746"/>
    </source>
</evidence>
<dbReference type="Pfam" id="PF23106">
    <property type="entry name" value="EGF_Teneurin"/>
    <property type="match status" value="1"/>
</dbReference>